<keyword evidence="2" id="KW-0489">Methyltransferase</keyword>
<dbReference type="EMBL" id="BKCP01001336">
    <property type="protein sequence ID" value="GER26998.1"/>
    <property type="molecule type" value="Genomic_DNA"/>
</dbReference>
<organism evidence="2 3">
    <name type="scientific">Striga asiatica</name>
    <name type="common">Asiatic witchweed</name>
    <name type="synonym">Buchnera asiatica</name>
    <dbReference type="NCBI Taxonomy" id="4170"/>
    <lineage>
        <taxon>Eukaryota</taxon>
        <taxon>Viridiplantae</taxon>
        <taxon>Streptophyta</taxon>
        <taxon>Embryophyta</taxon>
        <taxon>Tracheophyta</taxon>
        <taxon>Spermatophyta</taxon>
        <taxon>Magnoliopsida</taxon>
        <taxon>eudicotyledons</taxon>
        <taxon>Gunneridae</taxon>
        <taxon>Pentapetalae</taxon>
        <taxon>asterids</taxon>
        <taxon>lamiids</taxon>
        <taxon>Lamiales</taxon>
        <taxon>Orobanchaceae</taxon>
        <taxon>Buchnereae</taxon>
        <taxon>Striga</taxon>
    </lineage>
</organism>
<feature type="compositionally biased region" description="Basic residues" evidence="1">
    <location>
        <begin position="95"/>
        <end position="106"/>
    </location>
</feature>
<evidence type="ECO:0000256" key="1">
    <source>
        <dbReference type="SAM" id="MobiDB-lite"/>
    </source>
</evidence>
<reference evidence="3" key="1">
    <citation type="journal article" date="2019" name="Curr. Biol.">
        <title>Genome Sequence of Striga asiatica Provides Insight into the Evolution of Plant Parasitism.</title>
        <authorList>
            <person name="Yoshida S."/>
            <person name="Kim S."/>
            <person name="Wafula E.K."/>
            <person name="Tanskanen J."/>
            <person name="Kim Y.M."/>
            <person name="Honaas L."/>
            <person name="Yang Z."/>
            <person name="Spallek T."/>
            <person name="Conn C.E."/>
            <person name="Ichihashi Y."/>
            <person name="Cheong K."/>
            <person name="Cui S."/>
            <person name="Der J.P."/>
            <person name="Gundlach H."/>
            <person name="Jiao Y."/>
            <person name="Hori C."/>
            <person name="Ishida J.K."/>
            <person name="Kasahara H."/>
            <person name="Kiba T."/>
            <person name="Kim M.S."/>
            <person name="Koo N."/>
            <person name="Laohavisit A."/>
            <person name="Lee Y.H."/>
            <person name="Lumba S."/>
            <person name="McCourt P."/>
            <person name="Mortimer J.C."/>
            <person name="Mutuku J.M."/>
            <person name="Nomura T."/>
            <person name="Sasaki-Sekimoto Y."/>
            <person name="Seto Y."/>
            <person name="Wang Y."/>
            <person name="Wakatake T."/>
            <person name="Sakakibara H."/>
            <person name="Demura T."/>
            <person name="Yamaguchi S."/>
            <person name="Yoneyama K."/>
            <person name="Manabe R.I."/>
            <person name="Nelson D.C."/>
            <person name="Schulman A.H."/>
            <person name="Timko M.P."/>
            <person name="dePamphilis C.W."/>
            <person name="Choi D."/>
            <person name="Shirasu K."/>
        </authorList>
    </citation>
    <scope>NUCLEOTIDE SEQUENCE [LARGE SCALE GENOMIC DNA]</scope>
    <source>
        <strain evidence="3">cv. UVA1</strain>
    </source>
</reference>
<evidence type="ECO:0000313" key="3">
    <source>
        <dbReference type="Proteomes" id="UP000325081"/>
    </source>
</evidence>
<dbReference type="GO" id="GO:0032259">
    <property type="term" value="P:methylation"/>
    <property type="evidence" value="ECO:0007669"/>
    <property type="project" value="UniProtKB-KW"/>
</dbReference>
<proteinExistence type="predicted"/>
<accession>A0A5A7P3G4</accession>
<keyword evidence="3" id="KW-1185">Reference proteome</keyword>
<name>A0A5A7P3G4_STRAF</name>
<dbReference type="Proteomes" id="UP000325081">
    <property type="component" value="Unassembled WGS sequence"/>
</dbReference>
<dbReference type="AlphaFoldDB" id="A0A5A7P3G4"/>
<protein>
    <submittedName>
        <fullName evidence="2">Serine hydroxymethyltransferase 2</fullName>
    </submittedName>
</protein>
<evidence type="ECO:0000313" key="2">
    <source>
        <dbReference type="EMBL" id="GER26998.1"/>
    </source>
</evidence>
<sequence>MGAEVWLGGGRMCCWAEVRMWAELGWRFGRNFGRPPYDAAYHHHSAARLKLRPAPHFRNSDRTSPAPPSAHPSSFKLSTAFSQPHLRPISVHSKNQPHLRHSKVQQHLRPSPSVQRYGRHLHPFRLPQLTAFSRQFAVH</sequence>
<dbReference type="GO" id="GO:0008168">
    <property type="term" value="F:methyltransferase activity"/>
    <property type="evidence" value="ECO:0007669"/>
    <property type="project" value="UniProtKB-KW"/>
</dbReference>
<feature type="region of interest" description="Disordered" evidence="1">
    <location>
        <begin position="93"/>
        <end position="115"/>
    </location>
</feature>
<keyword evidence="2" id="KW-0808">Transferase</keyword>
<comment type="caution">
    <text evidence="2">The sequence shown here is derived from an EMBL/GenBank/DDBJ whole genome shotgun (WGS) entry which is preliminary data.</text>
</comment>
<gene>
    <name evidence="2" type="ORF">STAS_02679</name>
</gene>
<feature type="region of interest" description="Disordered" evidence="1">
    <location>
        <begin position="55"/>
        <end position="77"/>
    </location>
</feature>